<accession>A0A1S9M2Z9</accession>
<dbReference type="EMBL" id="MWKN01000016">
    <property type="protein sequence ID" value="OOP59677.1"/>
    <property type="molecule type" value="Genomic_DNA"/>
</dbReference>
<proteinExistence type="predicted"/>
<organism evidence="1 2">
    <name type="scientific">Candidatus Phytoplasma citri</name>
    <dbReference type="NCBI Taxonomy" id="180978"/>
    <lineage>
        <taxon>Bacteria</taxon>
        <taxon>Bacillati</taxon>
        <taxon>Mycoplasmatota</taxon>
        <taxon>Mollicutes</taxon>
        <taxon>Acholeplasmatales</taxon>
        <taxon>Acholeplasmataceae</taxon>
        <taxon>Candidatus Phytoplasma</taxon>
        <taxon>16SrII (Peanut WB group)</taxon>
    </lineage>
</organism>
<evidence type="ECO:0000313" key="2">
    <source>
        <dbReference type="Proteomes" id="UP000189722"/>
    </source>
</evidence>
<reference evidence="1 2" key="1">
    <citation type="submission" date="2017-02" db="EMBL/GenBank/DDBJ databases">
        <title>A draft genome of 'Candidatus Phytoplasma aurantifolia' the agent of the witches-broom disease of lime.</title>
        <authorList>
            <person name="Foissac X."/>
            <person name="Carle P."/>
        </authorList>
    </citation>
    <scope>NUCLEOTIDE SEQUENCE [LARGE SCALE GENOMIC DNA]</scope>
    <source>
        <strain evidence="1 2">WBDL</strain>
    </source>
</reference>
<dbReference type="RefSeq" id="WP_078122953.1">
    <property type="nucleotide sequence ID" value="NZ_JBDPDC010000088.1"/>
</dbReference>
<evidence type="ECO:0000313" key="1">
    <source>
        <dbReference type="EMBL" id="OOP59677.1"/>
    </source>
</evidence>
<dbReference type="Proteomes" id="UP000189722">
    <property type="component" value="Unassembled WGS sequence"/>
</dbReference>
<dbReference type="AlphaFoldDB" id="A0A1S9M2Z9"/>
<dbReference type="OrthoDB" id="10017175at2"/>
<gene>
    <name evidence="1" type="ORF">B2G44_00745</name>
</gene>
<protein>
    <submittedName>
        <fullName evidence="1">Uncharacterized protein</fullName>
    </submittedName>
</protein>
<sequence>MFVLMIVGSVTTFVFFHPIHSSFMINDSKENLTSGNISSEVPQLENLMSSEDKNNHDVDYVSIKIDNKQENQDVENHAAIKDYNNDIFEGLRKSDVESIMGQSENSEVLSVTTEDKKPTNIAKYKHKSKISLLFKPFRNIKKNLKKINQLNSTNNFVTHNLDSEPDYAFIKKNKNSEKNINVPIICPAIEFCQVMETPKAIV</sequence>
<name>A0A1S9M2Z9_9MOLU</name>
<comment type="caution">
    <text evidence="1">The sequence shown here is derived from an EMBL/GenBank/DDBJ whole genome shotgun (WGS) entry which is preliminary data.</text>
</comment>